<dbReference type="InParanoid" id="A0A1M6PFU3"/>
<dbReference type="InterPro" id="IPR028082">
    <property type="entry name" value="Peripla_BP_I"/>
</dbReference>
<keyword evidence="1" id="KW-0238">DNA-binding</keyword>
<gene>
    <name evidence="1" type="ORF">SAMN02745181_3178</name>
</gene>
<organism evidence="1 2">
    <name type="scientific">Rubritalea squalenifaciens DSM 18772</name>
    <dbReference type="NCBI Taxonomy" id="1123071"/>
    <lineage>
        <taxon>Bacteria</taxon>
        <taxon>Pseudomonadati</taxon>
        <taxon>Verrucomicrobiota</taxon>
        <taxon>Verrucomicrobiia</taxon>
        <taxon>Verrucomicrobiales</taxon>
        <taxon>Rubritaleaceae</taxon>
        <taxon>Rubritalea</taxon>
    </lineage>
</organism>
<proteinExistence type="predicted"/>
<dbReference type="GO" id="GO:0003677">
    <property type="term" value="F:DNA binding"/>
    <property type="evidence" value="ECO:0007669"/>
    <property type="project" value="UniProtKB-KW"/>
</dbReference>
<evidence type="ECO:0000313" key="2">
    <source>
        <dbReference type="Proteomes" id="UP000184510"/>
    </source>
</evidence>
<dbReference type="RefSeq" id="WP_143184725.1">
    <property type="nucleotide sequence ID" value="NZ_FQYR01000005.1"/>
</dbReference>
<dbReference type="EMBL" id="FQYR01000005">
    <property type="protein sequence ID" value="SHK06819.1"/>
    <property type="molecule type" value="Genomic_DNA"/>
</dbReference>
<reference evidence="1 2" key="1">
    <citation type="submission" date="2016-11" db="EMBL/GenBank/DDBJ databases">
        <authorList>
            <person name="Jaros S."/>
            <person name="Januszkiewicz K."/>
            <person name="Wedrychowicz H."/>
        </authorList>
    </citation>
    <scope>NUCLEOTIDE SEQUENCE [LARGE SCALE GENOMIC DNA]</scope>
    <source>
        <strain evidence="1 2">DSM 18772</strain>
    </source>
</reference>
<keyword evidence="2" id="KW-1185">Reference proteome</keyword>
<accession>A0A1M6PFU3</accession>
<dbReference type="SUPFAM" id="SSF53822">
    <property type="entry name" value="Periplasmic binding protein-like I"/>
    <property type="match status" value="1"/>
</dbReference>
<name>A0A1M6PFU3_9BACT</name>
<evidence type="ECO:0000313" key="1">
    <source>
        <dbReference type="EMBL" id="SHK06819.1"/>
    </source>
</evidence>
<dbReference type="AlphaFoldDB" id="A0A1M6PFU3"/>
<sequence>MQLQHLYRWQNLAEALIEDLTREPCRYLSGVQALGKKYQVSRITVERALDHLEQLQILLPAQRGMRREINQKALRDQAKSRGLGVGRILYICDRSLPDTNYLNRERFKAFSKLCSRENLQAEYLVLPRRLQDLKIILRDIRPKGVITVSLEAKVSEAIQKMGIRTIGLGCSSPNIKRYNVSYFHLISSGFRQAWEAGHMRVSNPLWNKSASVIERMTAELIPFFESQRMHFSPTYHLPSIHGNGPEDYHAGLAKLFSHTPPSCIIVGNFFQYLMASSFLLNAGIKVPDEVSLISISEDPHFNHLCPSIARIKNNSLAHMPAVLDYLLNRGEHPDKIDETIIESTWIPGNSLKNLS</sequence>
<dbReference type="Gene3D" id="3.40.50.2300">
    <property type="match status" value="1"/>
</dbReference>
<protein>
    <submittedName>
        <fullName evidence="1">DNA-binding transcriptional regulator, LacI/PurR family</fullName>
    </submittedName>
</protein>
<dbReference type="Proteomes" id="UP000184510">
    <property type="component" value="Unassembled WGS sequence"/>
</dbReference>